<dbReference type="Proteomes" id="UP000028990">
    <property type="component" value="Unassembled WGS sequence"/>
</dbReference>
<dbReference type="GO" id="GO:0005179">
    <property type="term" value="F:hormone activity"/>
    <property type="evidence" value="ECO:0007669"/>
    <property type="project" value="UniProtKB-KW"/>
</dbReference>
<feature type="domain" description="Man1/Src1-like C-terminal" evidence="14">
    <location>
        <begin position="400"/>
        <end position="629"/>
    </location>
</feature>
<evidence type="ECO:0000256" key="3">
    <source>
        <dbReference type="ARBA" id="ARBA00006473"/>
    </source>
</evidence>
<gene>
    <name evidence="15" type="ORF">H920_15470</name>
</gene>
<organism evidence="15 16">
    <name type="scientific">Fukomys damarensis</name>
    <name type="common">Damaraland mole rat</name>
    <name type="synonym">Cryptomys damarensis</name>
    <dbReference type="NCBI Taxonomy" id="885580"/>
    <lineage>
        <taxon>Eukaryota</taxon>
        <taxon>Metazoa</taxon>
        <taxon>Chordata</taxon>
        <taxon>Craniata</taxon>
        <taxon>Vertebrata</taxon>
        <taxon>Euteleostomi</taxon>
        <taxon>Mammalia</taxon>
        <taxon>Eutheria</taxon>
        <taxon>Euarchontoglires</taxon>
        <taxon>Glires</taxon>
        <taxon>Rodentia</taxon>
        <taxon>Hystricomorpha</taxon>
        <taxon>Bathyergidae</taxon>
        <taxon>Fukomys</taxon>
    </lineage>
</organism>
<evidence type="ECO:0000259" key="14">
    <source>
        <dbReference type="Pfam" id="PF09402"/>
    </source>
</evidence>
<dbReference type="InterPro" id="IPR006737">
    <property type="entry name" value="Motilin_assoc"/>
</dbReference>
<dbReference type="AlphaFoldDB" id="A0A091CWS5"/>
<dbReference type="InterPro" id="IPR052277">
    <property type="entry name" value="INM_ESCRT-Associated"/>
</dbReference>
<protein>
    <submittedName>
        <fullName evidence="15">LEM domain-containing protein 2</fullName>
    </submittedName>
</protein>
<reference evidence="15 16" key="1">
    <citation type="submission" date="2013-11" db="EMBL/GenBank/DDBJ databases">
        <title>The Damaraland mole rat (Fukomys damarensis) genome and evolution of African mole rats.</title>
        <authorList>
            <person name="Gladyshev V.N."/>
            <person name="Fang X."/>
        </authorList>
    </citation>
    <scope>NUCLEOTIDE SEQUENCE [LARGE SCALE GENOMIC DNA]</scope>
    <source>
        <tissue evidence="15">Liver</tissue>
    </source>
</reference>
<feature type="region of interest" description="Disordered" evidence="11">
    <location>
        <begin position="302"/>
        <end position="341"/>
    </location>
</feature>
<evidence type="ECO:0000256" key="12">
    <source>
        <dbReference type="SAM" id="Phobius"/>
    </source>
</evidence>
<feature type="transmembrane region" description="Helical" evidence="12">
    <location>
        <begin position="508"/>
        <end position="533"/>
    </location>
</feature>
<dbReference type="GO" id="GO:0005637">
    <property type="term" value="C:nuclear inner membrane"/>
    <property type="evidence" value="ECO:0007669"/>
    <property type="project" value="UniProtKB-SubCell"/>
</dbReference>
<feature type="region of interest" description="Disordered" evidence="11">
    <location>
        <begin position="196"/>
        <end position="221"/>
    </location>
</feature>
<evidence type="ECO:0000259" key="13">
    <source>
        <dbReference type="Pfam" id="PF04643"/>
    </source>
</evidence>
<feature type="domain" description="Motilin/ghrelin-associated peptide" evidence="13">
    <location>
        <begin position="341"/>
        <end position="373"/>
    </location>
</feature>
<keyword evidence="4" id="KW-0964">Secreted</keyword>
<dbReference type="Gene3D" id="1.10.10.1180">
    <property type="entry name" value="MAN1, winged-helix domain"/>
    <property type="match status" value="1"/>
</dbReference>
<dbReference type="EMBL" id="KN123813">
    <property type="protein sequence ID" value="KFO23132.1"/>
    <property type="molecule type" value="Genomic_DNA"/>
</dbReference>
<feature type="compositionally biased region" description="Basic and acidic residues" evidence="11">
    <location>
        <begin position="309"/>
        <end position="321"/>
    </location>
</feature>
<dbReference type="PANTHER" id="PTHR13428">
    <property type="entry name" value="INNER NUCLEAR MEMBRANE PROTEIN MAN1 LEM DOMAIN CONTAINING PROTEIN"/>
    <property type="match status" value="1"/>
</dbReference>
<feature type="region of interest" description="Disordered" evidence="11">
    <location>
        <begin position="1"/>
        <end position="47"/>
    </location>
</feature>
<dbReference type="PANTHER" id="PTHR13428:SF8">
    <property type="entry name" value="LEM DOMAIN-CONTAINING PROTEIN 2"/>
    <property type="match status" value="1"/>
</dbReference>
<dbReference type="InterPro" id="IPR018996">
    <property type="entry name" value="Man1/Src1-like_C"/>
</dbReference>
<dbReference type="GO" id="GO:0005576">
    <property type="term" value="C:extracellular region"/>
    <property type="evidence" value="ECO:0007669"/>
    <property type="project" value="UniProtKB-SubCell"/>
</dbReference>
<keyword evidence="5" id="KW-0597">Phosphoprotein</keyword>
<dbReference type="GO" id="GO:0031490">
    <property type="term" value="F:chromatin DNA binding"/>
    <property type="evidence" value="ECO:0007669"/>
    <property type="project" value="TreeGrafter"/>
</dbReference>
<keyword evidence="16" id="KW-1185">Reference proteome</keyword>
<evidence type="ECO:0000256" key="5">
    <source>
        <dbReference type="ARBA" id="ARBA00022553"/>
    </source>
</evidence>
<dbReference type="Pfam" id="PF04643">
    <property type="entry name" value="Motilin_assoc"/>
    <property type="match status" value="1"/>
</dbReference>
<evidence type="ECO:0000256" key="8">
    <source>
        <dbReference type="ARBA" id="ARBA00022989"/>
    </source>
</evidence>
<name>A0A091CWS5_FUKDA</name>
<accession>A0A091CWS5</accession>
<keyword evidence="6 12" id="KW-0812">Transmembrane</keyword>
<keyword evidence="7" id="KW-0372">Hormone</keyword>
<dbReference type="GO" id="GO:0030514">
    <property type="term" value="P:negative regulation of BMP signaling pathway"/>
    <property type="evidence" value="ECO:0007669"/>
    <property type="project" value="TreeGrafter"/>
</dbReference>
<evidence type="ECO:0000256" key="11">
    <source>
        <dbReference type="SAM" id="MobiDB-lite"/>
    </source>
</evidence>
<sequence>MASPRPSIHLSAPPLRRKLLPSGAFPGAPAKLPPLRPTEHHPASPRSNQSLLRLLSSPLQLSWPHFSASQTPSDKSEALVPCKTGRKVGPLADPGWRRGEVRYFRTRGLSRLPHSWLSISPQCVECSLGELPCLRSSHHQIVPNPAILPALPSQAALQRPFTPSRVPATHSCHTRGRTGPAVSICTRCSLHPPNPKFASPADVGQSMAPRNSDELGDKPAASSRMVSPRAVAALLVVHVATLLAAQTEAFVPIFTHSGSAGCRPIRPPATGHLGRWILLVLGSRVGTEGIRVGRGGAVRYSALSPGKGAEQRTKEIPERAAEAGGSRPSRPPGPGGGGTREIKLTAPVEIGMRLSARQLEKYRAVLDVLLSGALLPAQPGTVKLLPVDCERKTDEFCQAKQKAALLELLHELYNFLAVQAGNFECGNPEKLKSKCIPVLEAQEYLANVTSSSSAKFKAALTWILSSNKDVGIWLKGEDPSELVTSVDKVVCLESLRPRMGVGCRLSRALLTAVTHVLIFFWCLAFLWGLLILLKYRWRKLEEEEQAMYEMVKKIIDVVQDHYVDWEQDMERYPYVGILHVRDTLLPPQSRRRMKRVWDRAVEFLASNESRIQTESHRVAGEDMLVWRWTKPSSFSDSER</sequence>
<evidence type="ECO:0000256" key="6">
    <source>
        <dbReference type="ARBA" id="ARBA00022692"/>
    </source>
</evidence>
<dbReference type="FunFam" id="1.10.10.1180:FF:000002">
    <property type="entry name" value="LEM domain-containing protein 2"/>
    <property type="match status" value="1"/>
</dbReference>
<evidence type="ECO:0000256" key="4">
    <source>
        <dbReference type="ARBA" id="ARBA00022525"/>
    </source>
</evidence>
<evidence type="ECO:0000256" key="2">
    <source>
        <dbReference type="ARBA" id="ARBA00004613"/>
    </source>
</evidence>
<evidence type="ECO:0000313" key="15">
    <source>
        <dbReference type="EMBL" id="KFO23132.1"/>
    </source>
</evidence>
<dbReference type="Pfam" id="PF09402">
    <property type="entry name" value="MSC"/>
    <property type="match status" value="1"/>
</dbReference>
<evidence type="ECO:0000256" key="7">
    <source>
        <dbReference type="ARBA" id="ARBA00022702"/>
    </source>
</evidence>
<keyword evidence="8 12" id="KW-1133">Transmembrane helix</keyword>
<comment type="subcellular location">
    <subcellularLocation>
        <location evidence="1">Nucleus inner membrane</location>
        <topology evidence="1">Multi-pass membrane protein</topology>
    </subcellularLocation>
    <subcellularLocation>
        <location evidence="2">Secreted</location>
    </subcellularLocation>
</comment>
<dbReference type="GO" id="GO:0006998">
    <property type="term" value="P:nuclear envelope organization"/>
    <property type="evidence" value="ECO:0007669"/>
    <property type="project" value="TreeGrafter"/>
</dbReference>
<evidence type="ECO:0000256" key="1">
    <source>
        <dbReference type="ARBA" id="ARBA00004473"/>
    </source>
</evidence>
<keyword evidence="10" id="KW-0539">Nucleus</keyword>
<dbReference type="InterPro" id="IPR041885">
    <property type="entry name" value="MAN1_winged_helix_dom"/>
</dbReference>
<dbReference type="STRING" id="885580.ENSFDAP00000020222"/>
<evidence type="ECO:0000313" key="16">
    <source>
        <dbReference type="Proteomes" id="UP000028990"/>
    </source>
</evidence>
<comment type="similarity">
    <text evidence="3">Belongs to the motilin family.</text>
</comment>
<dbReference type="eggNOG" id="ENOG502QRKK">
    <property type="taxonomic scope" value="Eukaryota"/>
</dbReference>
<evidence type="ECO:0000256" key="10">
    <source>
        <dbReference type="ARBA" id="ARBA00023242"/>
    </source>
</evidence>
<keyword evidence="9 12" id="KW-0472">Membrane</keyword>
<proteinExistence type="inferred from homology"/>
<evidence type="ECO:0000256" key="9">
    <source>
        <dbReference type="ARBA" id="ARBA00023136"/>
    </source>
</evidence>